<accession>A0ABZ2BM35</accession>
<feature type="transmembrane region" description="Helical" evidence="5">
    <location>
        <begin position="6"/>
        <end position="26"/>
    </location>
</feature>
<dbReference type="EMBL" id="CP143423">
    <property type="protein sequence ID" value="WVX47162.1"/>
    <property type="molecule type" value="Genomic_DNA"/>
</dbReference>
<dbReference type="InterPro" id="IPR009915">
    <property type="entry name" value="NnrU_dom"/>
</dbReference>
<keyword evidence="8" id="KW-1185">Reference proteome</keyword>
<keyword evidence="4 5" id="KW-0472">Membrane</keyword>
<organism evidence="7 8">
    <name type="scientific">Roseobacter fucihabitans</name>
    <dbReference type="NCBI Taxonomy" id="1537242"/>
    <lineage>
        <taxon>Bacteria</taxon>
        <taxon>Pseudomonadati</taxon>
        <taxon>Pseudomonadota</taxon>
        <taxon>Alphaproteobacteria</taxon>
        <taxon>Rhodobacterales</taxon>
        <taxon>Roseobacteraceae</taxon>
        <taxon>Roseobacter</taxon>
    </lineage>
</organism>
<evidence type="ECO:0000313" key="8">
    <source>
        <dbReference type="Proteomes" id="UP001318682"/>
    </source>
</evidence>
<evidence type="ECO:0000259" key="6">
    <source>
        <dbReference type="Pfam" id="PF07298"/>
    </source>
</evidence>
<comment type="subcellular location">
    <subcellularLocation>
        <location evidence="1">Membrane</location>
        <topology evidence="1">Multi-pass membrane protein</topology>
    </subcellularLocation>
</comment>
<sequence>MTVWGEFIAAFGVFFLTHSLPVRPVVRTRLVAWLGQTGFTISYSLLSLSALAWVIGAAGRAPYVVLWRWAAWQNIITLIVMLCVCILLALSIGRPNPFSFGGARNQAFDAAKPGIIRFTRHPMLLALGLWAFAHILPNGDVAHVLLFGLFGSFAVLGGKIIDRRKKRQMGAAWGDLLHRAKGANTSFGTENRGNLALRLLAGLIAFLALLALHPVLFGVGPLP</sequence>
<name>A0ABZ2BM35_9RHOB</name>
<feature type="domain" description="NnrU" evidence="6">
    <location>
        <begin position="7"/>
        <end position="221"/>
    </location>
</feature>
<feature type="transmembrane region" description="Helical" evidence="5">
    <location>
        <begin position="195"/>
        <end position="217"/>
    </location>
</feature>
<keyword evidence="2 5" id="KW-0812">Transmembrane</keyword>
<evidence type="ECO:0000313" key="7">
    <source>
        <dbReference type="EMBL" id="WVX47162.1"/>
    </source>
</evidence>
<dbReference type="Pfam" id="PF07298">
    <property type="entry name" value="NnrU"/>
    <property type="match status" value="1"/>
</dbReference>
<feature type="transmembrane region" description="Helical" evidence="5">
    <location>
        <begin position="71"/>
        <end position="93"/>
    </location>
</feature>
<evidence type="ECO:0000256" key="1">
    <source>
        <dbReference type="ARBA" id="ARBA00004141"/>
    </source>
</evidence>
<reference evidence="7 8" key="1">
    <citation type="submission" date="2015-07" db="EMBL/GenBank/DDBJ databases">
        <authorList>
            <person name="Voget S."/>
            <person name="Dogs M."/>
            <person name="Brinkhoff T.H."/>
            <person name="Daniel R."/>
        </authorList>
    </citation>
    <scope>NUCLEOTIDE SEQUENCE [LARGE SCALE GENOMIC DNA]</scope>
    <source>
        <strain evidence="7 8">B14</strain>
    </source>
</reference>
<protein>
    <recommendedName>
        <fullName evidence="6">NnrU domain-containing protein</fullName>
    </recommendedName>
</protein>
<gene>
    <name evidence="7" type="ORF">ROLI_002270</name>
</gene>
<evidence type="ECO:0000256" key="5">
    <source>
        <dbReference type="SAM" id="Phobius"/>
    </source>
</evidence>
<keyword evidence="3 5" id="KW-1133">Transmembrane helix</keyword>
<feature type="transmembrane region" description="Helical" evidence="5">
    <location>
        <begin position="38"/>
        <end position="59"/>
    </location>
</feature>
<dbReference type="Proteomes" id="UP001318682">
    <property type="component" value="Chromosome"/>
</dbReference>
<feature type="transmembrane region" description="Helical" evidence="5">
    <location>
        <begin position="114"/>
        <end position="135"/>
    </location>
</feature>
<feature type="transmembrane region" description="Helical" evidence="5">
    <location>
        <begin position="141"/>
        <end position="161"/>
    </location>
</feature>
<evidence type="ECO:0000256" key="3">
    <source>
        <dbReference type="ARBA" id="ARBA00022989"/>
    </source>
</evidence>
<evidence type="ECO:0000256" key="4">
    <source>
        <dbReference type="ARBA" id="ARBA00023136"/>
    </source>
</evidence>
<reference evidence="8" key="2">
    <citation type="submission" date="2024-01" db="EMBL/GenBank/DDBJ databases">
        <title>Roseobacter fucihabitans sp. nov., isolated from the brown alga Fucus spiralis.</title>
        <authorList>
            <person name="Hahnke S."/>
            <person name="Berger M."/>
            <person name="Schlingloff A."/>
            <person name="Athale I."/>
            <person name="Neumann-Schaal M."/>
            <person name="Adenaya A."/>
            <person name="Poehlein A."/>
            <person name="Daniel R."/>
            <person name="Pertersen J."/>
            <person name="Brinkhoff T."/>
        </authorList>
    </citation>
    <scope>NUCLEOTIDE SEQUENCE [LARGE SCALE GENOMIC DNA]</scope>
    <source>
        <strain evidence="8">B14</strain>
    </source>
</reference>
<dbReference type="RefSeq" id="WP_187428103.1">
    <property type="nucleotide sequence ID" value="NZ_CP143423.1"/>
</dbReference>
<evidence type="ECO:0000256" key="2">
    <source>
        <dbReference type="ARBA" id="ARBA00022692"/>
    </source>
</evidence>
<proteinExistence type="predicted"/>